<protein>
    <submittedName>
        <fullName evidence="2">TIGR00266 family protein</fullName>
    </submittedName>
</protein>
<dbReference type="Pfam" id="PF01987">
    <property type="entry name" value="AIM24"/>
    <property type="match status" value="1"/>
</dbReference>
<name>A0A650CXB2_ACIAM</name>
<dbReference type="KEGG" id="aamb:D1866_10005"/>
<dbReference type="Gene3D" id="3.60.160.10">
    <property type="entry name" value="Mitochondrial biogenesis AIM24"/>
    <property type="match status" value="1"/>
</dbReference>
<dbReference type="PANTHER" id="PTHR43657:SF1">
    <property type="entry name" value="ALTERED INHERITANCE OF MITOCHONDRIA PROTEIN 24, MITOCHONDRIAL"/>
    <property type="match status" value="1"/>
</dbReference>
<dbReference type="Proteomes" id="UP000426328">
    <property type="component" value="Chromosome"/>
</dbReference>
<dbReference type="NCBIfam" id="TIGR00266">
    <property type="entry name" value="TIGR00266 family protein"/>
    <property type="match status" value="1"/>
</dbReference>
<dbReference type="InterPro" id="IPR016031">
    <property type="entry name" value="Trp_RNA-bd_attenuator-like_dom"/>
</dbReference>
<keyword evidence="3" id="KW-1185">Reference proteome</keyword>
<proteinExistence type="predicted"/>
<evidence type="ECO:0000313" key="1">
    <source>
        <dbReference type="EMBL" id="MQL54454.1"/>
    </source>
</evidence>
<dbReference type="GeneID" id="42780069"/>
<dbReference type="RefSeq" id="WP_155861147.1">
    <property type="nucleotide sequence ID" value="NZ_CP045482.1"/>
</dbReference>
<evidence type="ECO:0000313" key="3">
    <source>
        <dbReference type="Proteomes" id="UP000426328"/>
    </source>
</evidence>
<gene>
    <name evidence="2" type="ORF">D1866_10005</name>
    <name evidence="1" type="ORF">GFB69_01445</name>
</gene>
<reference evidence="2 3" key="2">
    <citation type="submission" date="2019-10" db="EMBL/GenBank/DDBJ databases">
        <title>Genome Sequences from Six Type Strain Members of the Archaeal Family Sulfolobaceae: Acidianus ambivalens, Acidianus infernus, Metallosphaera prunae, Stygiolobus azoricus, Sulfolobus metallicus, and Sulfurisphaera ohwakuensis.</title>
        <authorList>
            <person name="Counts J.A."/>
            <person name="Kelly R.M."/>
        </authorList>
    </citation>
    <scope>NUCLEOTIDE SEQUENCE [LARGE SCALE GENOMIC DNA]</scope>
    <source>
        <strain evidence="2 3">LEI 10</strain>
    </source>
</reference>
<reference evidence="1 4" key="1">
    <citation type="submission" date="2019-10" db="EMBL/GenBank/DDBJ databases">
        <title>Comparative genomics of sulfur disproportionating microorganisms.</title>
        <authorList>
            <person name="Ward L.M."/>
            <person name="Bertran E."/>
            <person name="Johnston D."/>
        </authorList>
    </citation>
    <scope>NUCLEOTIDE SEQUENCE [LARGE SCALE GENOMIC DNA]</scope>
    <source>
        <strain evidence="1 4">DSM 3772</strain>
    </source>
</reference>
<accession>A0A650CXB2</accession>
<organism evidence="2 3">
    <name type="scientific">Acidianus ambivalens</name>
    <name type="common">Desulfurolobus ambivalens</name>
    <dbReference type="NCBI Taxonomy" id="2283"/>
    <lineage>
        <taxon>Archaea</taxon>
        <taxon>Thermoproteota</taxon>
        <taxon>Thermoprotei</taxon>
        <taxon>Sulfolobales</taxon>
        <taxon>Sulfolobaceae</taxon>
        <taxon>Acidianus</taxon>
    </lineage>
</organism>
<dbReference type="InterPro" id="IPR036983">
    <property type="entry name" value="AIM24_sf"/>
</dbReference>
<dbReference type="SUPFAM" id="SSF51219">
    <property type="entry name" value="TRAP-like"/>
    <property type="match status" value="1"/>
</dbReference>
<dbReference type="AlphaFoldDB" id="A0A650CXB2"/>
<dbReference type="EMBL" id="WHYS01000001">
    <property type="protein sequence ID" value="MQL54454.1"/>
    <property type="molecule type" value="Genomic_DNA"/>
</dbReference>
<dbReference type="InterPro" id="IPR002838">
    <property type="entry name" value="AIM24"/>
</dbReference>
<evidence type="ECO:0000313" key="2">
    <source>
        <dbReference type="EMBL" id="QGR22272.1"/>
    </source>
</evidence>
<dbReference type="EMBL" id="CP045482">
    <property type="protein sequence ID" value="QGR22272.1"/>
    <property type="molecule type" value="Genomic_DNA"/>
</dbReference>
<dbReference type="PANTHER" id="PTHR43657">
    <property type="entry name" value="TRYPTOPHAN RNA-BINDING ATTENUATOR PROTEIN-LIKE PROTEIN"/>
    <property type="match status" value="1"/>
</dbReference>
<sequence>MLQYQIIGDDIQYVKVFLNPGEKIYADAGHIMSKSSSVTIQAKMRGGILSAIKRELTGATFFVTELMGPGEVDIAGVFPGKIVPIQLNGKGILAESHSFLFAEDSVNYDAKLAPLAPAILGGEGLFLASFNGVGQVFLHAYGGLYEINLMPGQSIDIEASHLLALEEGMQFTVTRVGGFKTMLFGGEGLYFVRVVGPGKVWIHSITAQQMASALMPFLPGGQKGGLPF</sequence>
<evidence type="ECO:0000313" key="4">
    <source>
        <dbReference type="Proteomes" id="UP000474054"/>
    </source>
</evidence>
<dbReference type="Proteomes" id="UP000474054">
    <property type="component" value="Unassembled WGS sequence"/>
</dbReference>